<dbReference type="GO" id="GO:0016712">
    <property type="term" value="F:oxidoreductase activity, acting on paired donors, with incorporation or reduction of molecular oxygen, reduced flavin or flavoprotein as one donor, and incorporation of one atom of oxygen"/>
    <property type="evidence" value="ECO:0007669"/>
    <property type="project" value="TreeGrafter"/>
</dbReference>
<dbReference type="PIRSF" id="PIRSF016578">
    <property type="entry name" value="HsaA"/>
    <property type="match status" value="1"/>
</dbReference>
<gene>
    <name evidence="5" type="primary">soxC_3</name>
    <name evidence="6" type="ORF">IPC1295_16805</name>
    <name evidence="5" type="ORF">PAERUG_P19_London_7_VIM_2_05_10_04993</name>
</gene>
<dbReference type="RefSeq" id="WP_003111381.1">
    <property type="nucleotide sequence ID" value="NZ_BSAS01000010.1"/>
</dbReference>
<organism evidence="6 8">
    <name type="scientific">Pseudomonas aeruginosa</name>
    <dbReference type="NCBI Taxonomy" id="287"/>
    <lineage>
        <taxon>Bacteria</taxon>
        <taxon>Pseudomonadati</taxon>
        <taxon>Pseudomonadota</taxon>
        <taxon>Gammaproteobacteria</taxon>
        <taxon>Pseudomonadales</taxon>
        <taxon>Pseudomonadaceae</taxon>
        <taxon>Pseudomonas</taxon>
    </lineage>
</organism>
<dbReference type="Gene3D" id="1.20.140.10">
    <property type="entry name" value="Butyryl-CoA Dehydrogenase, subunit A, domain 3"/>
    <property type="match status" value="1"/>
</dbReference>
<dbReference type="InterPro" id="IPR037069">
    <property type="entry name" value="AcylCoA_DH/ox_N_sf"/>
</dbReference>
<dbReference type="InterPro" id="IPR050741">
    <property type="entry name" value="Acyl-CoA_dehydrogenase"/>
</dbReference>
<dbReference type="Pfam" id="PF08028">
    <property type="entry name" value="Acyl-CoA_dh_2"/>
    <property type="match status" value="1"/>
</dbReference>
<dbReference type="InterPro" id="IPR046373">
    <property type="entry name" value="Acyl-CoA_Oxase/DH_mid-dom_sf"/>
</dbReference>
<dbReference type="GO" id="GO:0005737">
    <property type="term" value="C:cytoplasm"/>
    <property type="evidence" value="ECO:0007669"/>
    <property type="project" value="TreeGrafter"/>
</dbReference>
<protein>
    <submittedName>
        <fullName evidence="5">Dibenzothiophene desulfurization enzyme C</fullName>
    </submittedName>
    <submittedName>
        <fullName evidence="6">SfnB family sulfur acquisition oxidoreductase</fullName>
    </submittedName>
</protein>
<name>A0A0G5HLX2_PSEAI</name>
<reference evidence="5" key="1">
    <citation type="submission" date="2015-06" db="EMBL/GenBank/DDBJ databases">
        <authorList>
            <person name="Radhakrishnan R."/>
            <person name="Underwood A."/>
            <person name="Al-Shahib A."/>
        </authorList>
    </citation>
    <scope>NUCLEOTIDE SEQUENCE</scope>
    <source>
        <strain evidence="5">P19_London_7_VIM_2_05_10</strain>
    </source>
</reference>
<dbReference type="SUPFAM" id="SSF47203">
    <property type="entry name" value="Acyl-CoA dehydrogenase C-terminal domain-like"/>
    <property type="match status" value="1"/>
</dbReference>
<keyword evidence="1" id="KW-0560">Oxidoreductase</keyword>
<evidence type="ECO:0000256" key="2">
    <source>
        <dbReference type="ARBA" id="ARBA00049661"/>
    </source>
</evidence>
<dbReference type="Gene3D" id="2.40.110.10">
    <property type="entry name" value="Butyryl-CoA Dehydrogenase, subunit A, domain 2"/>
    <property type="match status" value="1"/>
</dbReference>
<dbReference type="NCBIfam" id="TIGR04022">
    <property type="entry name" value="sulfur_SfnB"/>
    <property type="match status" value="1"/>
</dbReference>
<reference evidence="6 8" key="4">
    <citation type="submission" date="2019-01" db="EMBL/GenBank/DDBJ databases">
        <title>The Pseudomonas aeruginosa pan-genome provides new insights on its population structure, horizontal gene transfer and pathogenicity.</title>
        <authorList>
            <person name="Freschi L."/>
            <person name="Vincent A.T."/>
            <person name="Jeukens J."/>
            <person name="Emond-Rheault J.-G."/>
            <person name="Kukavica-Ibrulj I."/>
            <person name="Dupont M.-J."/>
            <person name="Charette S.J."/>
            <person name="Boyle B."/>
            <person name="Levesque R.C."/>
        </authorList>
    </citation>
    <scope>NUCLEOTIDE SEQUENCE [LARGE SCALE GENOMIC DNA]</scope>
    <source>
        <strain evidence="6 8">PA-W36</strain>
    </source>
</reference>
<dbReference type="EMBL" id="CVVU01000232">
    <property type="protein sequence ID" value="CRP61075.1"/>
    <property type="molecule type" value="Genomic_DNA"/>
</dbReference>
<dbReference type="Gene3D" id="1.10.540.10">
    <property type="entry name" value="Acyl-CoA dehydrogenase/oxidase, N-terminal domain"/>
    <property type="match status" value="1"/>
</dbReference>
<dbReference type="Proteomes" id="UP000284767">
    <property type="component" value="Unassembled WGS sequence"/>
</dbReference>
<accession>A0A0G5HLX2</accession>
<dbReference type="SUPFAM" id="SSF56645">
    <property type="entry name" value="Acyl-CoA dehydrogenase NM domain-like"/>
    <property type="match status" value="1"/>
</dbReference>
<comment type="similarity">
    <text evidence="2">Belongs to the HpaH/HsaA monooxygenase family.</text>
</comment>
<dbReference type="PANTHER" id="PTHR48083:SF19">
    <property type="entry name" value="FLAVIN-DEPENDENT MONOOXYGENASE, OXYGENASE SUBUNIT HSAA"/>
    <property type="match status" value="1"/>
</dbReference>
<evidence type="ECO:0000259" key="4">
    <source>
        <dbReference type="Pfam" id="PF08028"/>
    </source>
</evidence>
<dbReference type="PANTHER" id="PTHR48083">
    <property type="entry name" value="MEDIUM-CHAIN SPECIFIC ACYL-COA DEHYDROGENASE, MITOCHONDRIAL-RELATED"/>
    <property type="match status" value="1"/>
</dbReference>
<feature type="domain" description="Acyl-CoA dehydrogenase C-terminal" evidence="4">
    <location>
        <begin position="254"/>
        <end position="386"/>
    </location>
</feature>
<dbReference type="InterPro" id="IPR036250">
    <property type="entry name" value="AcylCo_DH-like_C"/>
</dbReference>
<evidence type="ECO:0000313" key="7">
    <source>
        <dbReference type="Proteomes" id="UP000045039"/>
    </source>
</evidence>
<dbReference type="EMBL" id="NSNE01000009">
    <property type="protein sequence ID" value="RPM14274.1"/>
    <property type="molecule type" value="Genomic_DNA"/>
</dbReference>
<evidence type="ECO:0000313" key="5">
    <source>
        <dbReference type="EMBL" id="CRP61075.1"/>
    </source>
</evidence>
<dbReference type="AlphaFoldDB" id="A0A0G5HLX2"/>
<dbReference type="GO" id="GO:0003995">
    <property type="term" value="F:acyl-CoA dehydrogenase activity"/>
    <property type="evidence" value="ECO:0007669"/>
    <property type="project" value="TreeGrafter"/>
</dbReference>
<feature type="domain" description="Acyl-CoA dehydrogenase/oxidase N-terminal" evidence="3">
    <location>
        <begin position="42"/>
        <end position="126"/>
    </location>
</feature>
<evidence type="ECO:0000256" key="1">
    <source>
        <dbReference type="ARBA" id="ARBA00023002"/>
    </source>
</evidence>
<dbReference type="Proteomes" id="UP000045039">
    <property type="component" value="Unassembled WGS sequence"/>
</dbReference>
<reference evidence="6 8" key="3">
    <citation type="submission" date="2017-08" db="EMBL/GenBank/DDBJ databases">
        <authorList>
            <person name="Feschi L."/>
            <person name="Jeukens J."/>
            <person name="Emond-Rheault J.-G."/>
            <person name="Kukavica-Ibrulj I."/>
            <person name="Boyle B."/>
            <person name="Levesque R.C."/>
        </authorList>
    </citation>
    <scope>NUCLEOTIDE SEQUENCE [LARGE SCALE GENOMIC DNA]</scope>
    <source>
        <strain evidence="6 8">PA-W36</strain>
    </source>
</reference>
<dbReference type="GO" id="GO:0033539">
    <property type="term" value="P:fatty acid beta-oxidation using acyl-CoA dehydrogenase"/>
    <property type="evidence" value="ECO:0007669"/>
    <property type="project" value="TreeGrafter"/>
</dbReference>
<dbReference type="InterPro" id="IPR013786">
    <property type="entry name" value="AcylCoA_DH/ox_N"/>
</dbReference>
<dbReference type="InterPro" id="IPR009100">
    <property type="entry name" value="AcylCoA_DH/oxidase_NM_dom_sf"/>
</dbReference>
<evidence type="ECO:0000313" key="6">
    <source>
        <dbReference type="EMBL" id="RPM14274.1"/>
    </source>
</evidence>
<dbReference type="InterPro" id="IPR013107">
    <property type="entry name" value="Acyl-CoA_DH_C"/>
</dbReference>
<evidence type="ECO:0000313" key="8">
    <source>
        <dbReference type="Proteomes" id="UP000284767"/>
    </source>
</evidence>
<comment type="caution">
    <text evidence="6">The sequence shown here is derived from an EMBL/GenBank/DDBJ whole genome shotgun (WGS) entry which is preliminary data.</text>
</comment>
<dbReference type="GO" id="GO:0050660">
    <property type="term" value="F:flavin adenine dinucleotide binding"/>
    <property type="evidence" value="ECO:0007669"/>
    <property type="project" value="InterPro"/>
</dbReference>
<proteinExistence type="inferred from homology"/>
<dbReference type="InterPro" id="IPR023922">
    <property type="entry name" value="S04_starv_induced_SfnB"/>
</dbReference>
<dbReference type="Pfam" id="PF02771">
    <property type="entry name" value="Acyl-CoA_dh_N"/>
    <property type="match status" value="1"/>
</dbReference>
<reference evidence="7" key="2">
    <citation type="submission" date="2015-06" db="EMBL/GenBank/DDBJ databases">
        <authorList>
            <person name="Radhakrishnan Rajesh"/>
            <person name="Underwood Anthony"/>
            <person name="Al-Shahib Ali"/>
        </authorList>
    </citation>
    <scope>NUCLEOTIDE SEQUENCE [LARGE SCALE GENOMIC DNA]</scope>
    <source>
        <strain evidence="7">P19_London_7_VIM_2_05_10</strain>
    </source>
</reference>
<evidence type="ECO:0000259" key="3">
    <source>
        <dbReference type="Pfam" id="PF02771"/>
    </source>
</evidence>
<sequence length="411" mass="45219">MSALEKNAADPYRQPLPRTPARRITDDAEAIRVARELAGLFAEEASLRDRQRRLPVAELEAFSQSGLWGISVPRAYGGAEVGYRTLAEVLKTIAAVDPSLAQLPQNHLAVLDHLRLDGSEEQKRFFYGLVLDGVRFGNAFSERHSRTVAEFQTRVLADGDGFRIDGRKFYSSGALLAHWVPAVGLDAEQRAHLAFIPRDAPGLTVIDDWSGFGQRTTASGTVILDNVRVPAEHVIPVHRAFDRPTAAGAVSQFIQAAIDAGIARGILAETVQQVRRHARPWIDANQQHAWEDPYTIQQVGDLRIRVRAAEAVLDLAADAIEAALAAPDEESVAAASIAVAEAKVLTTEAALLAANRLFELAGTRSTLEELNLDRHWRNARTHTLHDPVRWKYHAIGNYQLNGVKPPRHAWL</sequence>